<reference evidence="1 2" key="1">
    <citation type="submission" date="2018-06" db="EMBL/GenBank/DDBJ databases">
        <authorList>
            <consortium name="Pathogen Informatics"/>
            <person name="Doyle S."/>
        </authorList>
    </citation>
    <scope>NUCLEOTIDE SEQUENCE [LARGE SCALE GENOMIC DNA]</scope>
    <source>
        <strain evidence="1 2">NCTC12119</strain>
    </source>
</reference>
<dbReference type="EMBL" id="UIGI01000002">
    <property type="protein sequence ID" value="SUY92857.1"/>
    <property type="molecule type" value="Genomic_DNA"/>
</dbReference>
<proteinExistence type="predicted"/>
<dbReference type="Proteomes" id="UP000255528">
    <property type="component" value="Unassembled WGS sequence"/>
</dbReference>
<dbReference type="AlphaFoldDB" id="A0A381KPY3"/>
<evidence type="ECO:0000313" key="1">
    <source>
        <dbReference type="EMBL" id="SUY92857.1"/>
    </source>
</evidence>
<gene>
    <name evidence="1" type="ORF">NCTC12119_04887</name>
</gene>
<name>A0A381KPY3_9ENTR</name>
<accession>A0A381KPY3</accession>
<organism evidence="1 2">
    <name type="scientific">Buttiauxella agrestis</name>
    <dbReference type="NCBI Taxonomy" id="82977"/>
    <lineage>
        <taxon>Bacteria</taxon>
        <taxon>Pseudomonadati</taxon>
        <taxon>Pseudomonadota</taxon>
        <taxon>Gammaproteobacteria</taxon>
        <taxon>Enterobacterales</taxon>
        <taxon>Enterobacteriaceae</taxon>
        <taxon>Buttiauxella</taxon>
    </lineage>
</organism>
<protein>
    <submittedName>
        <fullName evidence="1">Uncharacterized protein</fullName>
    </submittedName>
</protein>
<evidence type="ECO:0000313" key="2">
    <source>
        <dbReference type="Proteomes" id="UP000255528"/>
    </source>
</evidence>
<sequence length="34" mass="3894">MSQDFERREPDALELLNKESITVEEADAAIDRCV</sequence>